<feature type="domain" description="DUF6531" evidence="1">
    <location>
        <begin position="46"/>
        <end position="111"/>
    </location>
</feature>
<gene>
    <name evidence="2" type="ORF">E4K51_09850</name>
    <name evidence="3" type="ORF">E4K51_13760</name>
</gene>
<dbReference type="EMBL" id="SQQU01000011">
    <property type="protein sequence ID" value="MQS30471.1"/>
    <property type="molecule type" value="Genomic_DNA"/>
</dbReference>
<sequence length="113" mass="11539">MSGKPAARQGDMTQYGGSIVQGSAGVRIGAPTGVACSVCPGGVTSGHPVNPLLGAKVLPGETDIALPGPLPFILSRTYSSYRTKTPAPVGSLGPGWKMPADIRLQLRDNTLIL</sequence>
<dbReference type="Proteomes" id="UP000460351">
    <property type="component" value="Unassembled WGS sequence"/>
</dbReference>
<dbReference type="Pfam" id="PF20148">
    <property type="entry name" value="DUF6531"/>
    <property type="match status" value="1"/>
</dbReference>
<evidence type="ECO:0000259" key="1">
    <source>
        <dbReference type="Pfam" id="PF20148"/>
    </source>
</evidence>
<reference evidence="3 4" key="1">
    <citation type="journal article" date="2019" name="Microorganisms">
        <title>Characteristics of Carbapenem-Resistant and Colistin-Resistant Escherichia coli Co-Producing NDM-1 and MCR-1 from Pig Farms in China.</title>
        <authorList>
            <person name="Peng Z."/>
            <person name="Li X."/>
            <person name="Hu Z."/>
            <person name="Li Z."/>
            <person name="Lv Y."/>
            <person name="Lei M."/>
            <person name="Wu B."/>
            <person name="Chen H."/>
            <person name="Wang X."/>
        </authorList>
    </citation>
    <scope>NUCLEOTIDE SEQUENCE [LARGE SCALE GENOMIC DNA]</scope>
    <source>
        <strain evidence="3 4">RXD010</strain>
    </source>
</reference>
<evidence type="ECO:0000313" key="2">
    <source>
        <dbReference type="EMBL" id="MQS30471.1"/>
    </source>
</evidence>
<name>A0A2S8I4I1_ECOLX</name>
<proteinExistence type="predicted"/>
<dbReference type="AlphaFoldDB" id="A0A2S8I4I1"/>
<comment type="caution">
    <text evidence="3">The sequence shown here is derived from an EMBL/GenBank/DDBJ whole genome shotgun (WGS) entry which is preliminary data.</text>
</comment>
<dbReference type="RefSeq" id="WP_000015135.1">
    <property type="nucleotide sequence ID" value="NZ_BDRP01000013.1"/>
</dbReference>
<protein>
    <recommendedName>
        <fullName evidence="1">DUF6531 domain-containing protein</fullName>
    </recommendedName>
</protein>
<evidence type="ECO:0000313" key="4">
    <source>
        <dbReference type="Proteomes" id="UP000460351"/>
    </source>
</evidence>
<evidence type="ECO:0000313" key="3">
    <source>
        <dbReference type="EMBL" id="MQS31222.1"/>
    </source>
</evidence>
<accession>A0A2S8I4I1</accession>
<organism evidence="3 4">
    <name type="scientific">Escherichia coli</name>
    <dbReference type="NCBI Taxonomy" id="562"/>
    <lineage>
        <taxon>Bacteria</taxon>
        <taxon>Pseudomonadati</taxon>
        <taxon>Pseudomonadota</taxon>
        <taxon>Gammaproteobacteria</taxon>
        <taxon>Enterobacterales</taxon>
        <taxon>Enterobacteriaceae</taxon>
        <taxon>Escherichia</taxon>
    </lineage>
</organism>
<dbReference type="EMBL" id="SQQU01000016">
    <property type="protein sequence ID" value="MQS31222.1"/>
    <property type="molecule type" value="Genomic_DNA"/>
</dbReference>
<dbReference type="InterPro" id="IPR045351">
    <property type="entry name" value="DUF6531"/>
</dbReference>
<feature type="non-terminal residue" evidence="3">
    <location>
        <position position="113"/>
    </location>
</feature>